<evidence type="ECO:0008006" key="4">
    <source>
        <dbReference type="Google" id="ProtNLM"/>
    </source>
</evidence>
<reference evidence="2 3" key="1">
    <citation type="submission" date="2018-05" db="EMBL/GenBank/DDBJ databases">
        <title>Genomic Encyclopedia of Type Strains, Phase IV (KMG-IV): sequencing the most valuable type-strain genomes for metagenomic binning, comparative biology and taxonomic classification.</title>
        <authorList>
            <person name="Goeker M."/>
        </authorList>
    </citation>
    <scope>NUCLEOTIDE SEQUENCE [LARGE SCALE GENOMIC DNA]</scope>
    <source>
        <strain evidence="2 3">DSM 28556</strain>
    </source>
</reference>
<comment type="caution">
    <text evidence="2">The sequence shown here is derived from an EMBL/GenBank/DDBJ whole genome shotgun (WGS) entry which is preliminary data.</text>
</comment>
<feature type="compositionally biased region" description="Basic and acidic residues" evidence="1">
    <location>
        <begin position="38"/>
        <end position="64"/>
    </location>
</feature>
<evidence type="ECO:0000256" key="1">
    <source>
        <dbReference type="SAM" id="MobiDB-lite"/>
    </source>
</evidence>
<proteinExistence type="predicted"/>
<protein>
    <recommendedName>
        <fullName evidence="4">SLAP domain-containing protein</fullName>
    </recommendedName>
</protein>
<feature type="region of interest" description="Disordered" evidence="1">
    <location>
        <begin position="19"/>
        <end position="64"/>
    </location>
</feature>
<dbReference type="EMBL" id="QJJQ01000002">
    <property type="protein sequence ID" value="PXW89471.1"/>
    <property type="molecule type" value="Genomic_DNA"/>
</dbReference>
<dbReference type="OrthoDB" id="2451243at2"/>
<dbReference type="AlphaFoldDB" id="A0A2V3W901"/>
<dbReference type="RefSeq" id="WP_146214248.1">
    <property type="nucleotide sequence ID" value="NZ_JADIJL010000001.1"/>
</dbReference>
<evidence type="ECO:0000313" key="2">
    <source>
        <dbReference type="EMBL" id="PXW89471.1"/>
    </source>
</evidence>
<evidence type="ECO:0000313" key="3">
    <source>
        <dbReference type="Proteomes" id="UP000247978"/>
    </source>
</evidence>
<organism evidence="2 3">
    <name type="scientific">Pseudogracilibacillus auburnensis</name>
    <dbReference type="NCBI Taxonomy" id="1494959"/>
    <lineage>
        <taxon>Bacteria</taxon>
        <taxon>Bacillati</taxon>
        <taxon>Bacillota</taxon>
        <taxon>Bacilli</taxon>
        <taxon>Bacillales</taxon>
        <taxon>Bacillaceae</taxon>
        <taxon>Pseudogracilibacillus</taxon>
    </lineage>
</organism>
<accession>A0A2V3W901</accession>
<dbReference type="Proteomes" id="UP000247978">
    <property type="component" value="Unassembled WGS sequence"/>
</dbReference>
<name>A0A2V3W901_9BACI</name>
<sequence length="210" mass="24039">MLILVLILTGCMSIFGDDEKKTNKVEDNATSEETNAEDADKKDEELNSEKDESEEKDRDATAGEKADLTLQVTKVDADDGITIENNDIYQQLDQMVKENPQDGDANDFSLFLIDFVEFEDDELQLLFLGINRLDKPIKNISFDFTLGYEDGEYVWEDLNVSIPEDEFGAIKVDHAMPILLPVTEEQIEIINEINFDNQIFEMENFDFETE</sequence>
<gene>
    <name evidence="2" type="ORF">DFR56_102248</name>
</gene>
<keyword evidence="3" id="KW-1185">Reference proteome</keyword>